<dbReference type="PROSITE" id="PS51186">
    <property type="entry name" value="GNAT"/>
    <property type="match status" value="1"/>
</dbReference>
<gene>
    <name evidence="4" type="ORF">GCM10023333_10740</name>
</gene>
<name>A0ABP9EI42_9GAMM</name>
<comment type="caution">
    <text evidence="4">The sequence shown here is derived from an EMBL/GenBank/DDBJ whole genome shotgun (WGS) entry which is preliminary data.</text>
</comment>
<proteinExistence type="predicted"/>
<feature type="domain" description="N-acetyltransferase" evidence="3">
    <location>
        <begin position="1"/>
        <end position="137"/>
    </location>
</feature>
<dbReference type="InterPro" id="IPR050832">
    <property type="entry name" value="Bact_Acetyltransf"/>
</dbReference>
<organism evidence="4 5">
    <name type="scientific">Ferrimonas pelagia</name>
    <dbReference type="NCBI Taxonomy" id="1177826"/>
    <lineage>
        <taxon>Bacteria</taxon>
        <taxon>Pseudomonadati</taxon>
        <taxon>Pseudomonadota</taxon>
        <taxon>Gammaproteobacteria</taxon>
        <taxon>Alteromonadales</taxon>
        <taxon>Ferrimonadaceae</taxon>
        <taxon>Ferrimonas</taxon>
    </lineage>
</organism>
<dbReference type="InterPro" id="IPR016181">
    <property type="entry name" value="Acyl_CoA_acyltransferase"/>
</dbReference>
<accession>A0ABP9EI42</accession>
<evidence type="ECO:0000313" key="5">
    <source>
        <dbReference type="Proteomes" id="UP001499988"/>
    </source>
</evidence>
<keyword evidence="1" id="KW-0808">Transferase</keyword>
<evidence type="ECO:0000313" key="4">
    <source>
        <dbReference type="EMBL" id="GAA4878858.1"/>
    </source>
</evidence>
<dbReference type="Pfam" id="PF00583">
    <property type="entry name" value="Acetyltransf_1"/>
    <property type="match status" value="1"/>
</dbReference>
<dbReference type="CDD" id="cd04301">
    <property type="entry name" value="NAT_SF"/>
    <property type="match status" value="1"/>
</dbReference>
<evidence type="ECO:0000256" key="1">
    <source>
        <dbReference type="ARBA" id="ARBA00022679"/>
    </source>
</evidence>
<dbReference type="PANTHER" id="PTHR43877">
    <property type="entry name" value="AMINOALKYLPHOSPHONATE N-ACETYLTRANSFERASE-RELATED-RELATED"/>
    <property type="match status" value="1"/>
</dbReference>
<evidence type="ECO:0000256" key="2">
    <source>
        <dbReference type="ARBA" id="ARBA00023315"/>
    </source>
</evidence>
<keyword evidence="5" id="KW-1185">Reference proteome</keyword>
<dbReference type="InterPro" id="IPR000182">
    <property type="entry name" value="GNAT_dom"/>
</dbReference>
<dbReference type="Proteomes" id="UP001499988">
    <property type="component" value="Unassembled WGS sequence"/>
</dbReference>
<evidence type="ECO:0000259" key="3">
    <source>
        <dbReference type="PROSITE" id="PS51186"/>
    </source>
</evidence>
<dbReference type="RefSeq" id="WP_345334165.1">
    <property type="nucleotide sequence ID" value="NZ_BAABJZ010000014.1"/>
</dbReference>
<sequence>MLIRTALTDDLPAMDKIFRQSAQGDQLALHKLPHYIAARGRSFVQIQADQIVGFIVLSQIEHSIVALYVLPQWQGRGIGTTLLEHGMHYLAQLGAKTITLRCHQHRSATAFYRQRGWSQGISQNRQHWQYRLADSVPYGARRSTSHPCAVR</sequence>
<reference evidence="5" key="1">
    <citation type="journal article" date="2019" name="Int. J. Syst. Evol. Microbiol.">
        <title>The Global Catalogue of Microorganisms (GCM) 10K type strain sequencing project: providing services to taxonomists for standard genome sequencing and annotation.</title>
        <authorList>
            <consortium name="The Broad Institute Genomics Platform"/>
            <consortium name="The Broad Institute Genome Sequencing Center for Infectious Disease"/>
            <person name="Wu L."/>
            <person name="Ma J."/>
        </authorList>
    </citation>
    <scope>NUCLEOTIDE SEQUENCE [LARGE SCALE GENOMIC DNA]</scope>
    <source>
        <strain evidence="5">JCM 18401</strain>
    </source>
</reference>
<dbReference type="Gene3D" id="3.40.630.30">
    <property type="match status" value="1"/>
</dbReference>
<dbReference type="EMBL" id="BAABJZ010000014">
    <property type="protein sequence ID" value="GAA4878858.1"/>
    <property type="molecule type" value="Genomic_DNA"/>
</dbReference>
<dbReference type="SUPFAM" id="SSF55729">
    <property type="entry name" value="Acyl-CoA N-acyltransferases (Nat)"/>
    <property type="match status" value="1"/>
</dbReference>
<keyword evidence="2" id="KW-0012">Acyltransferase</keyword>
<protein>
    <recommendedName>
        <fullName evidence="3">N-acetyltransferase domain-containing protein</fullName>
    </recommendedName>
</protein>